<evidence type="ECO:0000256" key="1">
    <source>
        <dbReference type="SAM" id="Phobius"/>
    </source>
</evidence>
<keyword evidence="1" id="KW-0472">Membrane</keyword>
<proteinExistence type="predicted"/>
<dbReference type="VEuPathDB" id="TriTrypDB:TvY486_1009440"/>
<keyword evidence="1" id="KW-1133">Transmembrane helix</keyword>
<feature type="transmembrane region" description="Helical" evidence="1">
    <location>
        <begin position="59"/>
        <end position="77"/>
    </location>
</feature>
<sequence>MDIVPNPIHHFKFVPLFVSVKGTEGNRARVLSLQSLVSTYPIKVSSYCVRICDCEGDKIYLISALPIFMVIFLSHFLHVALNIHTFFILYQLSALLDSVIRWRWK</sequence>
<dbReference type="AlphaFoldDB" id="G0U7P1"/>
<dbReference type="EMBL" id="HE573026">
    <property type="protein sequence ID" value="CCC51899.1"/>
    <property type="molecule type" value="Genomic_DNA"/>
</dbReference>
<reference evidence="2" key="1">
    <citation type="journal article" date="2012" name="Proc. Natl. Acad. Sci. U.S.A.">
        <title>Antigenic diversity is generated by distinct evolutionary mechanisms in African trypanosome species.</title>
        <authorList>
            <person name="Jackson A.P."/>
            <person name="Berry A."/>
            <person name="Aslett M."/>
            <person name="Allison H.C."/>
            <person name="Burton P."/>
            <person name="Vavrova-Anderson J."/>
            <person name="Brown R."/>
            <person name="Browne H."/>
            <person name="Corton N."/>
            <person name="Hauser H."/>
            <person name="Gamble J."/>
            <person name="Gilderthorp R."/>
            <person name="Marcello L."/>
            <person name="McQuillan J."/>
            <person name="Otto T.D."/>
            <person name="Quail M.A."/>
            <person name="Sanders M.J."/>
            <person name="van Tonder A."/>
            <person name="Ginger M.L."/>
            <person name="Field M.C."/>
            <person name="Barry J.D."/>
            <person name="Hertz-Fowler C."/>
            <person name="Berriman M."/>
        </authorList>
    </citation>
    <scope>NUCLEOTIDE SEQUENCE</scope>
    <source>
        <strain evidence="2">Y486</strain>
    </source>
</reference>
<protein>
    <submittedName>
        <fullName evidence="2">Uncharacterized protein</fullName>
    </submittedName>
</protein>
<gene>
    <name evidence="2" type="ORF">TVY486_1009440</name>
</gene>
<keyword evidence="1" id="KW-0812">Transmembrane</keyword>
<name>G0U7P1_TRYVY</name>
<evidence type="ECO:0000313" key="2">
    <source>
        <dbReference type="EMBL" id="CCC51899.1"/>
    </source>
</evidence>
<accession>G0U7P1</accession>
<organism evidence="2">
    <name type="scientific">Trypanosoma vivax (strain Y486)</name>
    <dbReference type="NCBI Taxonomy" id="1055687"/>
    <lineage>
        <taxon>Eukaryota</taxon>
        <taxon>Discoba</taxon>
        <taxon>Euglenozoa</taxon>
        <taxon>Kinetoplastea</taxon>
        <taxon>Metakinetoplastina</taxon>
        <taxon>Trypanosomatida</taxon>
        <taxon>Trypanosomatidae</taxon>
        <taxon>Trypanosoma</taxon>
        <taxon>Duttonella</taxon>
    </lineage>
</organism>